<sequence length="426" mass="48956">MNLAQNERINQVKESSIVIGIDIASEIHYARAFDWRGIELGKVLRFENKLQGFEKLQAWIEGLEQEHQKDSVLLGAEPTGHYWFNLADYLKEKGLLLVLVNPYHVKRSKELDDNHPSKSDRKDPKTIAKLVIQGRYMTPYIPEGIYADLRIAMNSRQRIIKELNGIKNRIERWLSIYFPEYKEVFASPYGIGSLEILKTCPLPQEVIDLGEEKINQQWRTKKIRAVGNKRAKRLYETARKSIGRKEGSQMAKMELEMLLEDYEKKHHQLTVLHHTIESLCQEIPAIHQMLAIKGIGLVSIAGIFAEIGDISRFDSPKQIQKLAGLAIGENSSGKHKGKTSITKRGRQHLRAVLFQVILPLVAKNQEFKELHHYYTTREYNPLKKKQSLIALCCKLIRILYGISTKGFTYDGDKMLSDIKREIPMAA</sequence>
<reference evidence="3" key="1">
    <citation type="submission" date="2017-05" db="EMBL/GenBank/DDBJ databases">
        <authorList>
            <person name="Varghese N."/>
            <person name="Submissions S."/>
        </authorList>
    </citation>
    <scope>NUCLEOTIDE SEQUENCE</scope>
    <source>
        <strain evidence="3">Su22</strain>
    </source>
</reference>
<dbReference type="PANTHER" id="PTHR33055:SF13">
    <property type="entry name" value="TRANSPOSASE"/>
    <property type="match status" value="1"/>
</dbReference>
<evidence type="ECO:0000259" key="2">
    <source>
        <dbReference type="Pfam" id="PF02371"/>
    </source>
</evidence>
<dbReference type="AlphaFoldDB" id="A0AA45WZ73"/>
<dbReference type="EMBL" id="FXUF01000028">
    <property type="protein sequence ID" value="SMP72335.1"/>
    <property type="molecule type" value="Genomic_DNA"/>
</dbReference>
<keyword evidence="4" id="KW-1185">Reference proteome</keyword>
<dbReference type="Proteomes" id="UP001158066">
    <property type="component" value="Unassembled WGS sequence"/>
</dbReference>
<feature type="domain" description="Transposase IS110-like N-terminal" evidence="1">
    <location>
        <begin position="19"/>
        <end position="179"/>
    </location>
</feature>
<dbReference type="Pfam" id="PF01548">
    <property type="entry name" value="DEDD_Tnp_IS110"/>
    <property type="match status" value="1"/>
</dbReference>
<dbReference type="GO" id="GO:0006313">
    <property type="term" value="P:DNA transposition"/>
    <property type="evidence" value="ECO:0007669"/>
    <property type="project" value="InterPro"/>
</dbReference>
<dbReference type="Pfam" id="PF02371">
    <property type="entry name" value="Transposase_20"/>
    <property type="match status" value="1"/>
</dbReference>
<dbReference type="InterPro" id="IPR003346">
    <property type="entry name" value="Transposase_20"/>
</dbReference>
<protein>
    <submittedName>
        <fullName evidence="3">Transposase</fullName>
    </submittedName>
</protein>
<comment type="caution">
    <text evidence="3">The sequence shown here is derived from an EMBL/GenBank/DDBJ whole genome shotgun (WGS) entry which is preliminary data.</text>
</comment>
<dbReference type="InterPro" id="IPR047650">
    <property type="entry name" value="Transpos_IS110"/>
</dbReference>
<dbReference type="PANTHER" id="PTHR33055">
    <property type="entry name" value="TRANSPOSASE FOR INSERTION SEQUENCE ELEMENT IS1111A"/>
    <property type="match status" value="1"/>
</dbReference>
<dbReference type="GO" id="GO:0003677">
    <property type="term" value="F:DNA binding"/>
    <property type="evidence" value="ECO:0007669"/>
    <property type="project" value="InterPro"/>
</dbReference>
<gene>
    <name evidence="3" type="ORF">SAMN06296020_1282</name>
</gene>
<name>A0AA45WZ73_9CLOT</name>
<dbReference type="GO" id="GO:0004803">
    <property type="term" value="F:transposase activity"/>
    <property type="evidence" value="ECO:0007669"/>
    <property type="project" value="InterPro"/>
</dbReference>
<proteinExistence type="predicted"/>
<dbReference type="InterPro" id="IPR002525">
    <property type="entry name" value="Transp_IS110-like_N"/>
</dbReference>
<evidence type="ECO:0000313" key="4">
    <source>
        <dbReference type="Proteomes" id="UP001158066"/>
    </source>
</evidence>
<feature type="domain" description="Transposase IS116/IS110/IS902 C-terminal" evidence="2">
    <location>
        <begin position="290"/>
        <end position="371"/>
    </location>
</feature>
<accession>A0AA45WZ73</accession>
<evidence type="ECO:0000313" key="3">
    <source>
        <dbReference type="EMBL" id="SMP72335.1"/>
    </source>
</evidence>
<evidence type="ECO:0000259" key="1">
    <source>
        <dbReference type="Pfam" id="PF01548"/>
    </source>
</evidence>
<dbReference type="NCBIfam" id="NF033542">
    <property type="entry name" value="transpos_IS110"/>
    <property type="match status" value="1"/>
</dbReference>
<organism evidence="3 4">
    <name type="scientific">Anoxynatronum buryatiense</name>
    <dbReference type="NCBI Taxonomy" id="489973"/>
    <lineage>
        <taxon>Bacteria</taxon>
        <taxon>Bacillati</taxon>
        <taxon>Bacillota</taxon>
        <taxon>Clostridia</taxon>
        <taxon>Eubacteriales</taxon>
        <taxon>Clostridiaceae</taxon>
        <taxon>Anoxynatronum</taxon>
    </lineage>
</organism>
<dbReference type="RefSeq" id="WP_283410922.1">
    <property type="nucleotide sequence ID" value="NZ_FXUF01000028.1"/>
</dbReference>